<organism evidence="1 2">
    <name type="scientific">Ralstonia syzygii</name>
    <dbReference type="NCBI Taxonomy" id="28097"/>
    <lineage>
        <taxon>Bacteria</taxon>
        <taxon>Pseudomonadati</taxon>
        <taxon>Pseudomonadota</taxon>
        <taxon>Betaproteobacteria</taxon>
        <taxon>Burkholderiales</taxon>
        <taxon>Burkholderiaceae</taxon>
        <taxon>Ralstonia</taxon>
        <taxon>Ralstonia solanacearum species complex</taxon>
    </lineage>
</organism>
<keyword evidence="2" id="KW-1185">Reference proteome</keyword>
<dbReference type="EMBL" id="CP046730">
    <property type="protein sequence ID" value="QUP55649.1"/>
    <property type="molecule type" value="Genomic_DNA"/>
</dbReference>
<dbReference type="Proteomes" id="UP000677898">
    <property type="component" value="Plasmid pLLRS-1"/>
</dbReference>
<accession>A0ABX7ZLJ2</accession>
<dbReference type="Gene3D" id="2.80.10.50">
    <property type="match status" value="1"/>
</dbReference>
<reference evidence="1 2" key="1">
    <citation type="journal article" date="2021" name="Phytopathology">
        <title>Complete genome sequence of Ralstonia syzygii subsp. indonesiensis strain LLRS-1, isolated from wilted tobacco in China.</title>
        <authorList>
            <person name="Lu C.H."/>
            <person name="Li J.Y."/>
            <person name="Mi M.G."/>
            <person name="Lin Z.L."/>
            <person name="Jiang N."/>
            <person name="Gai X."/>
            <person name="Ma J.H."/>
            <person name="Lei L.P."/>
            <person name="Xia Z.Y."/>
        </authorList>
    </citation>
    <scope>NUCLEOTIDE SEQUENCE [LARGE SCALE GENOMIC DNA]</scope>
    <source>
        <strain evidence="1 2">LLRS-1</strain>
    </source>
</reference>
<geneLocation type="plasmid" evidence="1 2">
    <name>pLLRS-1</name>
</geneLocation>
<proteinExistence type="predicted"/>
<name>A0ABX7ZLJ2_9RALS</name>
<sequence>MLTLSQPRTDASDIGFLDVKRKIGDAVLFGDPILLKNQNGKYVTAASRTLKAVGNLLSDDLMGFAVDLNLAAYFPRLGDSTKATLTFEASQVDPPNQVPDGAKLFIVTQESGVGAANFLGAWSDSHDCYYYNNYVQGGYVENETWVVKQVDKSGQPLCYGDKIYLENFRFTGQRLSKDTRPLQGQWITTLTGGDYWIVEPAVTEGM</sequence>
<evidence type="ECO:0000313" key="2">
    <source>
        <dbReference type="Proteomes" id="UP000677898"/>
    </source>
</evidence>
<evidence type="ECO:0000313" key="1">
    <source>
        <dbReference type="EMBL" id="QUP55649.1"/>
    </source>
</evidence>
<evidence type="ECO:0008006" key="3">
    <source>
        <dbReference type="Google" id="ProtNLM"/>
    </source>
</evidence>
<gene>
    <name evidence="1" type="ORF">GO998_17950</name>
</gene>
<keyword evidence="1" id="KW-0614">Plasmid</keyword>
<protein>
    <recommendedName>
        <fullName evidence="3">Bacteriophage protein</fullName>
    </recommendedName>
</protein>
<dbReference type="RefSeq" id="WP_211905658.1">
    <property type="nucleotide sequence ID" value="NZ_CP046730.1"/>
</dbReference>